<feature type="transmembrane region" description="Helical" evidence="1">
    <location>
        <begin position="190"/>
        <end position="210"/>
    </location>
</feature>
<feature type="chain" id="PRO_5012620932" description="TLC domain-containing protein" evidence="2">
    <location>
        <begin position="21"/>
        <end position="310"/>
    </location>
</feature>
<organism evidence="3 4">
    <name type="scientific">Klebsormidium nitens</name>
    <name type="common">Green alga</name>
    <name type="synonym">Ulothrix nitens</name>
    <dbReference type="NCBI Taxonomy" id="105231"/>
    <lineage>
        <taxon>Eukaryota</taxon>
        <taxon>Viridiplantae</taxon>
        <taxon>Streptophyta</taxon>
        <taxon>Klebsormidiophyceae</taxon>
        <taxon>Klebsormidiales</taxon>
        <taxon>Klebsormidiaceae</taxon>
        <taxon>Klebsormidium</taxon>
    </lineage>
</organism>
<feature type="transmembrane region" description="Helical" evidence="1">
    <location>
        <begin position="283"/>
        <end position="304"/>
    </location>
</feature>
<gene>
    <name evidence="3" type="ORF">KFL_002870130</name>
</gene>
<evidence type="ECO:0000313" key="4">
    <source>
        <dbReference type="Proteomes" id="UP000054558"/>
    </source>
</evidence>
<keyword evidence="1" id="KW-0812">Transmembrane</keyword>
<keyword evidence="2" id="KW-0732">Signal</keyword>
<dbReference type="AlphaFoldDB" id="A0A1Y1IAF6"/>
<dbReference type="OrthoDB" id="10010954at2759"/>
<sequence length="310" mass="34579">MKETWCFLLVCLLSIAMSDALTIGTGLINHHSRAMSANGLQERRAPLRRLLAFDVIPLDALPRAPERDCSVQAANVVAALGVSQDMGANTTGCTIIDHAFGTSSGQRSSNCLCLESVLDEYEKAAPGLAKVLTICNFSATYKDLPLRKQRNVADFTYKIIALSFALVWTLIFCWDLLLDGHSGSATKFSDMRLALMVTITFYMFELAYRIKHGVPVILHHLVTVALILTVIYTIYDTRGTLQSAIFLRFSLLWLMHALIEQVTDLGMILYHLRSIWAPQVLKVAALVHVIVRLVVHALSWILYVRLAQYL</sequence>
<reference evidence="3 4" key="1">
    <citation type="journal article" date="2014" name="Nat. Commun.">
        <title>Klebsormidium flaccidum genome reveals primary factors for plant terrestrial adaptation.</title>
        <authorList>
            <person name="Hori K."/>
            <person name="Maruyama F."/>
            <person name="Fujisawa T."/>
            <person name="Togashi T."/>
            <person name="Yamamoto N."/>
            <person name="Seo M."/>
            <person name="Sato S."/>
            <person name="Yamada T."/>
            <person name="Mori H."/>
            <person name="Tajima N."/>
            <person name="Moriyama T."/>
            <person name="Ikeuchi M."/>
            <person name="Watanabe M."/>
            <person name="Wada H."/>
            <person name="Kobayashi K."/>
            <person name="Saito M."/>
            <person name="Masuda T."/>
            <person name="Sasaki-Sekimoto Y."/>
            <person name="Mashiguchi K."/>
            <person name="Awai K."/>
            <person name="Shimojima M."/>
            <person name="Masuda S."/>
            <person name="Iwai M."/>
            <person name="Nobusawa T."/>
            <person name="Narise T."/>
            <person name="Kondo S."/>
            <person name="Saito H."/>
            <person name="Sato R."/>
            <person name="Murakawa M."/>
            <person name="Ihara Y."/>
            <person name="Oshima-Yamada Y."/>
            <person name="Ohtaka K."/>
            <person name="Satoh M."/>
            <person name="Sonobe K."/>
            <person name="Ishii M."/>
            <person name="Ohtani R."/>
            <person name="Kanamori-Sato M."/>
            <person name="Honoki R."/>
            <person name="Miyazaki D."/>
            <person name="Mochizuki H."/>
            <person name="Umetsu J."/>
            <person name="Higashi K."/>
            <person name="Shibata D."/>
            <person name="Kamiya Y."/>
            <person name="Sato N."/>
            <person name="Nakamura Y."/>
            <person name="Tabata S."/>
            <person name="Ida S."/>
            <person name="Kurokawa K."/>
            <person name="Ohta H."/>
        </authorList>
    </citation>
    <scope>NUCLEOTIDE SEQUENCE [LARGE SCALE GENOMIC DNA]</scope>
    <source>
        <strain evidence="3 4">NIES-2285</strain>
    </source>
</reference>
<name>A0A1Y1IAF6_KLENI</name>
<accession>A0A1Y1IAF6</accession>
<keyword evidence="1" id="KW-1133">Transmembrane helix</keyword>
<dbReference type="Proteomes" id="UP000054558">
    <property type="component" value="Unassembled WGS sequence"/>
</dbReference>
<protein>
    <recommendedName>
        <fullName evidence="5">TLC domain-containing protein</fullName>
    </recommendedName>
</protein>
<evidence type="ECO:0000256" key="2">
    <source>
        <dbReference type="SAM" id="SignalP"/>
    </source>
</evidence>
<evidence type="ECO:0008006" key="5">
    <source>
        <dbReference type="Google" id="ProtNLM"/>
    </source>
</evidence>
<dbReference type="EMBL" id="DF237236">
    <property type="protein sequence ID" value="GAQ86409.1"/>
    <property type="molecule type" value="Genomic_DNA"/>
</dbReference>
<feature type="transmembrane region" description="Helical" evidence="1">
    <location>
        <begin position="155"/>
        <end position="178"/>
    </location>
</feature>
<feature type="transmembrane region" description="Helical" evidence="1">
    <location>
        <begin position="247"/>
        <end position="271"/>
    </location>
</feature>
<evidence type="ECO:0000256" key="1">
    <source>
        <dbReference type="SAM" id="Phobius"/>
    </source>
</evidence>
<feature type="transmembrane region" description="Helical" evidence="1">
    <location>
        <begin position="216"/>
        <end position="235"/>
    </location>
</feature>
<feature type="signal peptide" evidence="2">
    <location>
        <begin position="1"/>
        <end position="20"/>
    </location>
</feature>
<proteinExistence type="predicted"/>
<keyword evidence="4" id="KW-1185">Reference proteome</keyword>
<evidence type="ECO:0000313" key="3">
    <source>
        <dbReference type="EMBL" id="GAQ86409.1"/>
    </source>
</evidence>
<keyword evidence="1" id="KW-0472">Membrane</keyword>